<evidence type="ECO:0000256" key="5">
    <source>
        <dbReference type="SAM" id="MobiDB-lite"/>
    </source>
</evidence>
<keyword evidence="1" id="KW-0677">Repeat</keyword>
<feature type="compositionally biased region" description="Acidic residues" evidence="5">
    <location>
        <begin position="687"/>
        <end position="696"/>
    </location>
</feature>
<dbReference type="InterPro" id="IPR002110">
    <property type="entry name" value="Ankyrin_rpt"/>
</dbReference>
<evidence type="ECO:0000313" key="6">
    <source>
        <dbReference type="EMBL" id="KAF2839151.1"/>
    </source>
</evidence>
<evidence type="ECO:0000313" key="7">
    <source>
        <dbReference type="Proteomes" id="UP000799429"/>
    </source>
</evidence>
<feature type="region of interest" description="Disordered" evidence="5">
    <location>
        <begin position="600"/>
        <end position="696"/>
    </location>
</feature>
<dbReference type="PANTHER" id="PTHR24198:SF165">
    <property type="entry name" value="ANKYRIN REPEAT-CONTAINING PROTEIN-RELATED"/>
    <property type="match status" value="1"/>
</dbReference>
<name>A0A9P4SAP8_9PEZI</name>
<organism evidence="6 7">
    <name type="scientific">Patellaria atrata CBS 101060</name>
    <dbReference type="NCBI Taxonomy" id="1346257"/>
    <lineage>
        <taxon>Eukaryota</taxon>
        <taxon>Fungi</taxon>
        <taxon>Dikarya</taxon>
        <taxon>Ascomycota</taxon>
        <taxon>Pezizomycotina</taxon>
        <taxon>Dothideomycetes</taxon>
        <taxon>Dothideomycetes incertae sedis</taxon>
        <taxon>Patellariales</taxon>
        <taxon>Patellariaceae</taxon>
        <taxon>Patellaria</taxon>
    </lineage>
</organism>
<dbReference type="InterPro" id="IPR036770">
    <property type="entry name" value="Ankyrin_rpt-contain_sf"/>
</dbReference>
<feature type="compositionally biased region" description="Basic and acidic residues" evidence="5">
    <location>
        <begin position="633"/>
        <end position="643"/>
    </location>
</feature>
<evidence type="ECO:0000256" key="4">
    <source>
        <dbReference type="SAM" id="Coils"/>
    </source>
</evidence>
<dbReference type="OrthoDB" id="539213at2759"/>
<proteinExistence type="predicted"/>
<feature type="compositionally biased region" description="Basic and acidic residues" evidence="5">
    <location>
        <begin position="1169"/>
        <end position="1179"/>
    </location>
</feature>
<reference evidence="6" key="1">
    <citation type="journal article" date="2020" name="Stud. Mycol.">
        <title>101 Dothideomycetes genomes: a test case for predicting lifestyles and emergence of pathogens.</title>
        <authorList>
            <person name="Haridas S."/>
            <person name="Albert R."/>
            <person name="Binder M."/>
            <person name="Bloem J."/>
            <person name="Labutti K."/>
            <person name="Salamov A."/>
            <person name="Andreopoulos B."/>
            <person name="Baker S."/>
            <person name="Barry K."/>
            <person name="Bills G."/>
            <person name="Bluhm B."/>
            <person name="Cannon C."/>
            <person name="Castanera R."/>
            <person name="Culley D."/>
            <person name="Daum C."/>
            <person name="Ezra D."/>
            <person name="Gonzalez J."/>
            <person name="Henrissat B."/>
            <person name="Kuo A."/>
            <person name="Liang C."/>
            <person name="Lipzen A."/>
            <person name="Lutzoni F."/>
            <person name="Magnuson J."/>
            <person name="Mondo S."/>
            <person name="Nolan M."/>
            <person name="Ohm R."/>
            <person name="Pangilinan J."/>
            <person name="Park H.-J."/>
            <person name="Ramirez L."/>
            <person name="Alfaro M."/>
            <person name="Sun H."/>
            <person name="Tritt A."/>
            <person name="Yoshinaga Y."/>
            <person name="Zwiers L.-H."/>
            <person name="Turgeon B."/>
            <person name="Goodwin S."/>
            <person name="Spatafora J."/>
            <person name="Crous P."/>
            <person name="Grigoriev I."/>
        </authorList>
    </citation>
    <scope>NUCLEOTIDE SEQUENCE</scope>
    <source>
        <strain evidence="6">CBS 101060</strain>
    </source>
</reference>
<dbReference type="Pfam" id="PF12796">
    <property type="entry name" value="Ank_2"/>
    <property type="match status" value="1"/>
</dbReference>
<feature type="coiled-coil region" evidence="4">
    <location>
        <begin position="990"/>
        <end position="1017"/>
    </location>
</feature>
<sequence>MPSNDSEKITPLPPVPAKHKDFISYLSSHPDTPMTELLEPYKQFDTKLRELFAQEPNHPALSDPHINTLSLYVGYESEIKIRARNIDVDTQAEKGKYIMPLKQKDRKPNGVPAIIESFKEFQTNFNLFSESSLVDMDWSNVVAAGSSVVTPLIPVPEKYRESKRSLRQYYHEIVAPASDVDLFLYGLTEEEAIEKIKQIETRVKDSILQETTTVRTKHAITIASQYPVRHVQIVLRIYKSVSEILTGFDVDCSGAAYDGEQVYVSPRALASYITQVNPIDLTRRSPSYENRLAKYSQRGFEIYWPHLDRSRIDPTIFERSFSRTVGLARLLVLEKLPTSSEREAYMDKRRMERGRPVINRFSRYSRNLRGNIKDAHELEVADWLDQEDVSDYHTFTIPYGEKFHARKIEKLLYTKDLLLNAEWNKPKDREVYLHRHPAFFGNVEDVIHDCCLFCPSPVTDEEKEVAEQESKIYVSGEVYFLKDDPGRQSIGSFNPITDDDWTEMSYVGNTARLCQSIVDGDLEHVQAWLASENADPNRRDYTGRTPLHLAVICGASLEIVQALINAGARLIARLADGRTSLHLASARGDVAIVKAILEKSEENEEAEAVKEDLRKKAKTESEKGNATADETEESKTAGVKEGKEDDSEDDGELVGSDEDDEDGDAESMATGSFVKVRNESKSQNDNLPDDNDEDEPDVFDVNVLAWDNPLSPLHLAIINGHIDVVKELVSTFGADVLLPVKLLNSHDKSPRAAILTLALALQLPIERAKEMARTLLELGASSAQADMHQTTALHYYAATSAEALDVLFAHDEPAAKRVLNHLSVGGSQYSPVLVSPLVSAIQCRNTLAALKLLEAGASTTIDFDSFIKSFDAQFKDRYRNNPDQNKNTFKREVEQPIVTALDADLTDIVLELLNQGVDPNTLNRQGQRALLDGGGYNSGETLLDIVQSKLHKLKEYKGERLCSFKPFELEDDEHYLQGLTDGTYKYCVARRDLEAAKRSYERDIKYYEKEIKDVESREGVTEKKNAISELIGELETLESILLAKGAKPFSELHPENIGNHYPDRPYRDYRTKPVRHYTDFSFNVSDLTDTRKEGYLELFEAAWSGDLQKIKSLTLTLWGPNNDQSPLQIAVKDRWGSSPFSITMLRGHTDVAKAILEISDAQYQQPEPAGRERFDMRSDADDDSDASSSASDEIPIYSEIIDDQFTIENIGEVATQVKSTITPLEMLSWGLGVLANDPSVCPPVKPFYLGQKSLGGRAPGSQGGTFGTRPTQPDYNHSVWYKRRPASNLLELAIEKDDMELLILLLELGSTYTARQSTDDADASRIYSISSSVFTFAMNVGSTRSLAEIIKRTGAGMPIQDLVKKSGIEIHEKPKYYQGLSVHGKKRADWAAAGRGMQAESTVETHPPPLECALNGSLETLEWFLSDSPLRRYSEFAKAHEDDKRVKNLAKSSNDLEQIIYSWLETRIDLSVHCVVMSQPSMESIERLKYIIKAVPTSLNAKSIAGLTPLQIAFSIGRYSYAKVLIDAGANQSCRDYEGNNLVHRLLSRGTDLGAESVSRMLSLIDPSLLVSMFTERNSPGSLTPLAYWLDISNSALNYYDQNQAWNNDTDTKVQILRAVLESSKGIELDLINGAGDTPVHQAISFRAPRLLRTMLESRPETLHRESATGRTPLEVAEDEIIKERTANPPFIGMEQHGPTRHYYAQSRDLVNKRPEDFIKEKDKTTERAKVLETAQEFAKRHPEKRKLVTLFEANEVAKRLASGGTSSGRTGYRGGRHRQWRRKVRKMTDGEDLLDEEVEEEKKDEVEDWLAGAMMDWKREMIVWRIMNGEEVEEEEEMQE</sequence>
<feature type="region of interest" description="Disordered" evidence="5">
    <location>
        <begin position="1161"/>
        <end position="1193"/>
    </location>
</feature>
<comment type="caution">
    <text evidence="6">The sequence shown here is derived from an EMBL/GenBank/DDBJ whole genome shotgun (WGS) entry which is preliminary data.</text>
</comment>
<protein>
    <submittedName>
        <fullName evidence="6">Ankyrin</fullName>
    </submittedName>
</protein>
<accession>A0A9P4SAP8</accession>
<dbReference type="PROSITE" id="PS50297">
    <property type="entry name" value="ANK_REP_REGION"/>
    <property type="match status" value="4"/>
</dbReference>
<feature type="repeat" description="ANK" evidence="3">
    <location>
        <begin position="708"/>
        <end position="730"/>
    </location>
</feature>
<dbReference type="PANTHER" id="PTHR24198">
    <property type="entry name" value="ANKYRIN REPEAT AND PROTEIN KINASE DOMAIN-CONTAINING PROTEIN"/>
    <property type="match status" value="1"/>
</dbReference>
<evidence type="ECO:0000256" key="1">
    <source>
        <dbReference type="ARBA" id="ARBA00022737"/>
    </source>
</evidence>
<keyword evidence="2 3" id="KW-0040">ANK repeat</keyword>
<dbReference type="SUPFAM" id="SSF48403">
    <property type="entry name" value="Ankyrin repeat"/>
    <property type="match status" value="3"/>
</dbReference>
<evidence type="ECO:0000256" key="3">
    <source>
        <dbReference type="PROSITE-ProRule" id="PRU00023"/>
    </source>
</evidence>
<keyword evidence="7" id="KW-1185">Reference proteome</keyword>
<dbReference type="PROSITE" id="PS50088">
    <property type="entry name" value="ANK_REPEAT"/>
    <property type="match status" value="4"/>
</dbReference>
<gene>
    <name evidence="6" type="ORF">M501DRAFT_954338</name>
</gene>
<dbReference type="SMART" id="SM00248">
    <property type="entry name" value="ANK"/>
    <property type="match status" value="9"/>
</dbReference>
<dbReference type="Proteomes" id="UP000799429">
    <property type="component" value="Unassembled WGS sequence"/>
</dbReference>
<feature type="repeat" description="ANK" evidence="3">
    <location>
        <begin position="1505"/>
        <end position="1537"/>
    </location>
</feature>
<keyword evidence="4" id="KW-0175">Coiled coil</keyword>
<feature type="compositionally biased region" description="Acidic residues" evidence="5">
    <location>
        <begin position="644"/>
        <end position="665"/>
    </location>
</feature>
<dbReference type="EMBL" id="MU006095">
    <property type="protein sequence ID" value="KAF2839151.1"/>
    <property type="molecule type" value="Genomic_DNA"/>
</dbReference>
<feature type="repeat" description="ANK" evidence="3">
    <location>
        <begin position="576"/>
        <end position="608"/>
    </location>
</feature>
<feature type="compositionally biased region" description="Basic and acidic residues" evidence="5">
    <location>
        <begin position="607"/>
        <end position="623"/>
    </location>
</feature>
<evidence type="ECO:0000256" key="2">
    <source>
        <dbReference type="ARBA" id="ARBA00023043"/>
    </source>
</evidence>
<dbReference type="Gene3D" id="1.25.40.20">
    <property type="entry name" value="Ankyrin repeat-containing domain"/>
    <property type="match status" value="3"/>
</dbReference>
<feature type="repeat" description="ANK" evidence="3">
    <location>
        <begin position="542"/>
        <end position="575"/>
    </location>
</feature>
<dbReference type="Pfam" id="PF00023">
    <property type="entry name" value="Ank"/>
    <property type="match status" value="1"/>
</dbReference>